<evidence type="ECO:0000313" key="12">
    <source>
        <dbReference type="EMBL" id="BDB96091.1"/>
    </source>
</evidence>
<accession>A0ABM7V8J2</accession>
<feature type="domain" description="G" evidence="10">
    <location>
        <begin position="12"/>
        <end position="126"/>
    </location>
</feature>
<feature type="binding site" evidence="8">
    <location>
        <begin position="313"/>
        <end position="316"/>
    </location>
    <ligand>
        <name>GTP</name>
        <dbReference type="ChEBI" id="CHEBI:37565"/>
        <label>2</label>
    </ligand>
</feature>
<evidence type="ECO:0000256" key="8">
    <source>
        <dbReference type="HAMAP-Rule" id="MF_00195"/>
    </source>
</evidence>
<feature type="binding site" evidence="8">
    <location>
        <begin position="248"/>
        <end position="252"/>
    </location>
    <ligand>
        <name>GTP</name>
        <dbReference type="ChEBI" id="CHEBI:37565"/>
        <label>2</label>
    </ligand>
</feature>
<dbReference type="Pfam" id="PF14714">
    <property type="entry name" value="KH_dom-like"/>
    <property type="match status" value="1"/>
</dbReference>
<dbReference type="InterPro" id="IPR016484">
    <property type="entry name" value="GTPase_Der"/>
</dbReference>
<gene>
    <name evidence="8 12" type="primary">der</name>
    <name evidence="12" type="ORF">HYD_2240</name>
</gene>
<name>A0ABM7V8J2_9PROT</name>
<evidence type="ECO:0000256" key="1">
    <source>
        <dbReference type="ARBA" id="ARBA00008279"/>
    </source>
</evidence>
<evidence type="ECO:0000256" key="3">
    <source>
        <dbReference type="ARBA" id="ARBA00022517"/>
    </source>
</evidence>
<proteinExistence type="inferred from homology"/>
<keyword evidence="4 9" id="KW-0677">Repeat</keyword>
<dbReference type="Proteomes" id="UP001320209">
    <property type="component" value="Chromosome"/>
</dbReference>
<keyword evidence="13" id="KW-1185">Reference proteome</keyword>
<dbReference type="NCBIfam" id="TIGR00231">
    <property type="entry name" value="small_GTP"/>
    <property type="match status" value="2"/>
</dbReference>
<dbReference type="Gene3D" id="3.30.300.20">
    <property type="match status" value="1"/>
</dbReference>
<dbReference type="SUPFAM" id="SSF52540">
    <property type="entry name" value="P-loop containing nucleoside triphosphate hydrolases"/>
    <property type="match status" value="2"/>
</dbReference>
<dbReference type="PRINTS" id="PR00326">
    <property type="entry name" value="GTP1OBG"/>
</dbReference>
<dbReference type="PANTHER" id="PTHR43834">
    <property type="entry name" value="GTPASE DER"/>
    <property type="match status" value="1"/>
</dbReference>
<evidence type="ECO:0000259" key="11">
    <source>
        <dbReference type="Pfam" id="PF14714"/>
    </source>
</evidence>
<dbReference type="RefSeq" id="WP_236865508.1">
    <property type="nucleotide sequence ID" value="NZ_AP025225.1"/>
</dbReference>
<evidence type="ECO:0000313" key="13">
    <source>
        <dbReference type="Proteomes" id="UP001320209"/>
    </source>
</evidence>
<reference evidence="12" key="1">
    <citation type="submission" date="2021-10" db="EMBL/GenBank/DDBJ databases">
        <title>Genome Sequence of The Candidatus Hydrogeosomobacter endosymbioticus, an Intracellular Bacterial Symbiont of the Anaerobic Ciliate GW7.</title>
        <authorList>
            <person name="Shiohama Y."/>
            <person name="Shinzato N."/>
        </authorList>
    </citation>
    <scope>NUCLEOTIDE SEQUENCE [LARGE SCALE GENOMIC DNA]</scope>
    <source>
        <strain evidence="12">200920</strain>
    </source>
</reference>
<evidence type="ECO:0000256" key="2">
    <source>
        <dbReference type="ARBA" id="ARBA00020953"/>
    </source>
</evidence>
<keyword evidence="5 8" id="KW-0547">Nucleotide-binding</keyword>
<comment type="function">
    <text evidence="8 9">GTPase that plays an essential role in the late steps of ribosome biogenesis.</text>
</comment>
<dbReference type="HAMAP" id="MF_00195">
    <property type="entry name" value="GTPase_Der"/>
    <property type="match status" value="1"/>
</dbReference>
<comment type="subunit">
    <text evidence="8">Associates with the 50S ribosomal subunit.</text>
</comment>
<sequence>MIEIKPRKQIFTIAIVGRPNVGKSTMFNRLIGKRIAITSDYSGVTIDYISRETKINGKDSIIFDTPGIVETDPRYDKILQTIDSILSKSNVAILVIDGKIGLTEGDRYAARILQKYGVPTILAVNKCEAQENFASDGYELGLPVVEVSAQHGIGINDLISEISGLMYSDKVSENEHISHDNEAVSEIKNEENQVINVIVLGRPNAGKSTFINECVGFSRVSVSDKPGTTRDPVYVPFARNNREFNLIDTAGLQKQSNIRSELERQTCSKTYKALVFAHVAIVIIDSTREIEQQDFVILSKVINEGRALIVAASKWDLIQKKDSENVLRYFKNRIQKGLATACAVQVIPFSSSTGFGVNKIWSSVAKAYYNWNRSVSTPKLNSFLQNAISVHAPPRANGRQIKIKYISQIKSRPPSFSVCGNNVHLLTDEYKRYLINALADQFDLGGANIRLLLRRARNPYHKQDK</sequence>
<feature type="binding site" evidence="8">
    <location>
        <begin position="201"/>
        <end position="208"/>
    </location>
    <ligand>
        <name>GTP</name>
        <dbReference type="ChEBI" id="CHEBI:37565"/>
        <label>2</label>
    </ligand>
</feature>
<dbReference type="InterPro" id="IPR027417">
    <property type="entry name" value="P-loop_NTPase"/>
</dbReference>
<feature type="domain" description="GTPase Der C-terminal KH-domain-like" evidence="11">
    <location>
        <begin position="375"/>
        <end position="454"/>
    </location>
</feature>
<keyword evidence="6 8" id="KW-0342">GTP-binding</keyword>
<dbReference type="InterPro" id="IPR006073">
    <property type="entry name" value="GTP-bd"/>
</dbReference>
<evidence type="ECO:0000256" key="7">
    <source>
        <dbReference type="ARBA" id="ARBA00032345"/>
    </source>
</evidence>
<feature type="domain" description="G" evidence="10">
    <location>
        <begin position="197"/>
        <end position="313"/>
    </location>
</feature>
<comment type="similarity">
    <text evidence="1 8 9">Belongs to the TRAFAC class TrmE-Era-EngA-EngB-Septin-like GTPase superfamily. EngA (Der) GTPase family.</text>
</comment>
<dbReference type="InterPro" id="IPR032859">
    <property type="entry name" value="KH_dom-like"/>
</dbReference>
<evidence type="ECO:0000256" key="9">
    <source>
        <dbReference type="RuleBase" id="RU004481"/>
    </source>
</evidence>
<feature type="binding site" evidence="8">
    <location>
        <begin position="125"/>
        <end position="128"/>
    </location>
    <ligand>
        <name>GTP</name>
        <dbReference type="ChEBI" id="CHEBI:37565"/>
        <label>1</label>
    </ligand>
</feature>
<dbReference type="PANTHER" id="PTHR43834:SF6">
    <property type="entry name" value="GTPASE DER"/>
    <property type="match status" value="1"/>
</dbReference>
<dbReference type="PIRSF" id="PIRSF006485">
    <property type="entry name" value="GTP-binding_EngA"/>
    <property type="match status" value="1"/>
</dbReference>
<feature type="binding site" evidence="8">
    <location>
        <begin position="17"/>
        <end position="24"/>
    </location>
    <ligand>
        <name>GTP</name>
        <dbReference type="ChEBI" id="CHEBI:37565"/>
        <label>1</label>
    </ligand>
</feature>
<evidence type="ECO:0000256" key="4">
    <source>
        <dbReference type="ARBA" id="ARBA00022737"/>
    </source>
</evidence>
<dbReference type="EMBL" id="AP025225">
    <property type="protein sequence ID" value="BDB96091.1"/>
    <property type="molecule type" value="Genomic_DNA"/>
</dbReference>
<dbReference type="Gene3D" id="3.40.50.300">
    <property type="entry name" value="P-loop containing nucleotide triphosphate hydrolases"/>
    <property type="match status" value="2"/>
</dbReference>
<dbReference type="InterPro" id="IPR005225">
    <property type="entry name" value="Small_GTP-bd"/>
</dbReference>
<dbReference type="NCBIfam" id="TIGR03594">
    <property type="entry name" value="GTPase_EngA"/>
    <property type="match status" value="1"/>
</dbReference>
<dbReference type="Pfam" id="PF01926">
    <property type="entry name" value="MMR_HSR1"/>
    <property type="match status" value="2"/>
</dbReference>
<evidence type="ECO:0000259" key="10">
    <source>
        <dbReference type="Pfam" id="PF01926"/>
    </source>
</evidence>
<organism evidence="12 13">
    <name type="scientific">Candidatus Hydrogenosomobacter endosymbioticus</name>
    <dbReference type="NCBI Taxonomy" id="2558174"/>
    <lineage>
        <taxon>Bacteria</taxon>
        <taxon>Pseudomonadati</taxon>
        <taxon>Pseudomonadota</taxon>
        <taxon>Alphaproteobacteria</taxon>
        <taxon>Holosporales</taxon>
        <taxon>Holosporaceae</taxon>
        <taxon>Candidatus Hydrogenosomobacter</taxon>
    </lineage>
</organism>
<protein>
    <recommendedName>
        <fullName evidence="2 8">GTPase Der</fullName>
    </recommendedName>
    <alternativeName>
        <fullName evidence="7 8">GTP-binding protein EngA</fullName>
    </alternativeName>
</protein>
<feature type="binding site" evidence="8">
    <location>
        <begin position="64"/>
        <end position="68"/>
    </location>
    <ligand>
        <name>GTP</name>
        <dbReference type="ChEBI" id="CHEBI:37565"/>
        <label>1</label>
    </ligand>
</feature>
<evidence type="ECO:0000256" key="5">
    <source>
        <dbReference type="ARBA" id="ARBA00022741"/>
    </source>
</evidence>
<dbReference type="InterPro" id="IPR015946">
    <property type="entry name" value="KH_dom-like_a/b"/>
</dbReference>
<keyword evidence="3 8" id="KW-0690">Ribosome biogenesis</keyword>
<evidence type="ECO:0000256" key="6">
    <source>
        <dbReference type="ARBA" id="ARBA00023134"/>
    </source>
</evidence>
<dbReference type="CDD" id="cd01894">
    <property type="entry name" value="EngA1"/>
    <property type="match status" value="1"/>
</dbReference>